<dbReference type="SUPFAM" id="SSF103473">
    <property type="entry name" value="MFS general substrate transporter"/>
    <property type="match status" value="1"/>
</dbReference>
<dbReference type="PROSITE" id="PS00108">
    <property type="entry name" value="PROTEIN_KINASE_ST"/>
    <property type="match status" value="1"/>
</dbReference>
<evidence type="ECO:0000256" key="3">
    <source>
        <dbReference type="SAM" id="MobiDB-lite"/>
    </source>
</evidence>
<dbReference type="Pfam" id="PF00069">
    <property type="entry name" value="Pkinase"/>
    <property type="match status" value="1"/>
</dbReference>
<keyword evidence="7" id="KW-1185">Reference proteome</keyword>
<evidence type="ECO:0000256" key="2">
    <source>
        <dbReference type="ARBA" id="ARBA00022840"/>
    </source>
</evidence>
<dbReference type="InterPro" id="IPR008271">
    <property type="entry name" value="Ser/Thr_kinase_AS"/>
</dbReference>
<reference evidence="6 7" key="2">
    <citation type="submission" date="2019-05" db="EMBL/GenBank/DDBJ databases">
        <title>Glycomyces buryatensis sp. nov.</title>
        <authorList>
            <person name="Nikitina E."/>
        </authorList>
    </citation>
    <scope>NUCLEOTIDE SEQUENCE [LARGE SCALE GENOMIC DNA]</scope>
    <source>
        <strain evidence="6 7">18</strain>
    </source>
</reference>
<proteinExistence type="predicted"/>
<keyword evidence="2" id="KW-0067">ATP-binding</keyword>
<dbReference type="RefSeq" id="WP_136535870.1">
    <property type="nucleotide sequence ID" value="NZ_STGY01000066.1"/>
</dbReference>
<keyword evidence="4" id="KW-1133">Transmembrane helix</keyword>
<feature type="domain" description="Protein kinase" evidence="5">
    <location>
        <begin position="23"/>
        <end position="296"/>
    </location>
</feature>
<reference evidence="7" key="1">
    <citation type="submission" date="2019-04" db="EMBL/GenBank/DDBJ databases">
        <title>Nocardioides xinjiangensis sp. nov.</title>
        <authorList>
            <person name="Liu S."/>
        </authorList>
    </citation>
    <scope>NUCLEOTIDE SEQUENCE [LARGE SCALE GENOMIC DNA]</scope>
    <source>
        <strain evidence="7">18</strain>
    </source>
</reference>
<dbReference type="PROSITE" id="PS50011">
    <property type="entry name" value="PROTEIN_KINASE_DOM"/>
    <property type="match status" value="1"/>
</dbReference>
<feature type="transmembrane region" description="Helical" evidence="4">
    <location>
        <begin position="469"/>
        <end position="494"/>
    </location>
</feature>
<keyword evidence="1" id="KW-0547">Nucleotide-binding</keyword>
<feature type="region of interest" description="Disordered" evidence="3">
    <location>
        <begin position="333"/>
        <end position="360"/>
    </location>
</feature>
<organism evidence="6 7">
    <name type="scientific">Glycomyces buryatensis</name>
    <dbReference type="NCBI Taxonomy" id="2570927"/>
    <lineage>
        <taxon>Bacteria</taxon>
        <taxon>Bacillati</taxon>
        <taxon>Actinomycetota</taxon>
        <taxon>Actinomycetes</taxon>
        <taxon>Glycomycetales</taxon>
        <taxon>Glycomycetaceae</taxon>
        <taxon>Glycomyces</taxon>
    </lineage>
</organism>
<dbReference type="AlphaFoldDB" id="A0A4S8Q9J6"/>
<sequence>MSNATVDLVCGPADPVPGAEQSYRLTGLLGSGGQADVFQAVRMSAGISSTPLTVKVFRFNPSDPKEQQFRSWDKGDAVLMDLHSRNVGAICRRIDAFYGRAPHSPDAPAVGDPVPFQVLEYLPGHDLRQLLSQRLARVNAARTLQSVVNVMLAMHHPPAGAHPVLHMDLKPANVIIGPEGSAKVIDFTGARYYTPAHLTTIAYTPESAGPEAHQGTVGPSYDVHGFGSIAFYMVTGASARTDTPGQEQSVPWSRLRTHPVLESNPRLRDMLTATLDDKPSNRPRTEELSRWITELVDEVSRSNLPDLGVDWGASNGAFASSTESTRRLVGPVNSPMAAPMPSPPAPAAPAAPANSTRMMEPGLDGVGPVNGAKPIVGHVRVPEQGNYAPGQSDNNELPRLRLAGDPSQSLRRDDHPDHVDREEQPPLLGPPGSLSKGLELSIIGGLFSLIMWLFFTIQQGMETIRNQALGYLLVIGVAIGLFFLIRLAGGLFWGRILHAKRRTARLAHLATGIFLFLVGMNYLDQLTWSWLDFDFNPIDWFTGLFSWFSLDGITAAVTEKVSEWFENLFE</sequence>
<comment type="caution">
    <text evidence="6">The sequence shown here is derived from an EMBL/GenBank/DDBJ whole genome shotgun (WGS) entry which is preliminary data.</text>
</comment>
<feature type="compositionally biased region" description="Pro residues" evidence="3">
    <location>
        <begin position="338"/>
        <end position="349"/>
    </location>
</feature>
<dbReference type="PANTHER" id="PTHR24346:SF30">
    <property type="entry name" value="MATERNAL EMBRYONIC LEUCINE ZIPPER KINASE"/>
    <property type="match status" value="1"/>
</dbReference>
<feature type="transmembrane region" description="Helical" evidence="4">
    <location>
        <begin position="506"/>
        <end position="523"/>
    </location>
</feature>
<accession>A0A4S8Q9J6</accession>
<keyword evidence="4" id="KW-0812">Transmembrane</keyword>
<evidence type="ECO:0000256" key="4">
    <source>
        <dbReference type="SAM" id="Phobius"/>
    </source>
</evidence>
<dbReference type="GO" id="GO:0005524">
    <property type="term" value="F:ATP binding"/>
    <property type="evidence" value="ECO:0007669"/>
    <property type="project" value="UniProtKB-KW"/>
</dbReference>
<dbReference type="OrthoDB" id="5171567at2"/>
<feature type="compositionally biased region" description="Basic and acidic residues" evidence="3">
    <location>
        <begin position="410"/>
        <end position="424"/>
    </location>
</feature>
<evidence type="ECO:0000313" key="6">
    <source>
        <dbReference type="EMBL" id="THV39452.1"/>
    </source>
</evidence>
<dbReference type="InterPro" id="IPR000719">
    <property type="entry name" value="Prot_kinase_dom"/>
</dbReference>
<dbReference type="Proteomes" id="UP000308760">
    <property type="component" value="Unassembled WGS sequence"/>
</dbReference>
<dbReference type="InterPro" id="IPR011009">
    <property type="entry name" value="Kinase-like_dom_sf"/>
</dbReference>
<dbReference type="SUPFAM" id="SSF56112">
    <property type="entry name" value="Protein kinase-like (PK-like)"/>
    <property type="match status" value="1"/>
</dbReference>
<dbReference type="SMART" id="SM00220">
    <property type="entry name" value="S_TKc"/>
    <property type="match status" value="1"/>
</dbReference>
<protein>
    <recommendedName>
        <fullName evidence="5">Protein kinase domain-containing protein</fullName>
    </recommendedName>
</protein>
<dbReference type="GO" id="GO:0005737">
    <property type="term" value="C:cytoplasm"/>
    <property type="evidence" value="ECO:0007669"/>
    <property type="project" value="TreeGrafter"/>
</dbReference>
<feature type="region of interest" description="Disordered" evidence="3">
    <location>
        <begin position="382"/>
        <end position="432"/>
    </location>
</feature>
<gene>
    <name evidence="6" type="ORF">FAB82_17700</name>
</gene>
<dbReference type="EMBL" id="STGY01000066">
    <property type="protein sequence ID" value="THV39452.1"/>
    <property type="molecule type" value="Genomic_DNA"/>
</dbReference>
<evidence type="ECO:0000259" key="5">
    <source>
        <dbReference type="PROSITE" id="PS50011"/>
    </source>
</evidence>
<keyword evidence="4" id="KW-0472">Membrane</keyword>
<feature type="transmembrane region" description="Helical" evidence="4">
    <location>
        <begin position="437"/>
        <end position="457"/>
    </location>
</feature>
<dbReference type="Gene3D" id="1.10.510.10">
    <property type="entry name" value="Transferase(Phosphotransferase) domain 1"/>
    <property type="match status" value="1"/>
</dbReference>
<name>A0A4S8Q9J6_9ACTN</name>
<evidence type="ECO:0000313" key="7">
    <source>
        <dbReference type="Proteomes" id="UP000308760"/>
    </source>
</evidence>
<dbReference type="PANTHER" id="PTHR24346">
    <property type="entry name" value="MAP/MICROTUBULE AFFINITY-REGULATING KINASE"/>
    <property type="match status" value="1"/>
</dbReference>
<evidence type="ECO:0000256" key="1">
    <source>
        <dbReference type="ARBA" id="ARBA00022741"/>
    </source>
</evidence>
<dbReference type="GO" id="GO:0035556">
    <property type="term" value="P:intracellular signal transduction"/>
    <property type="evidence" value="ECO:0007669"/>
    <property type="project" value="TreeGrafter"/>
</dbReference>
<dbReference type="GO" id="GO:0004674">
    <property type="term" value="F:protein serine/threonine kinase activity"/>
    <property type="evidence" value="ECO:0007669"/>
    <property type="project" value="TreeGrafter"/>
</dbReference>
<dbReference type="InterPro" id="IPR036259">
    <property type="entry name" value="MFS_trans_sf"/>
</dbReference>